<reference evidence="2" key="1">
    <citation type="submission" date="2023-06" db="EMBL/GenBank/DDBJ databases">
        <authorList>
            <consortium name="Lawrence Berkeley National Laboratory"/>
            <person name="Ahrendt S."/>
            <person name="Sahu N."/>
            <person name="Indic B."/>
            <person name="Wong-Bajracharya J."/>
            <person name="Merenyi Z."/>
            <person name="Ke H.-M."/>
            <person name="Monk M."/>
            <person name="Kocsube S."/>
            <person name="Drula E."/>
            <person name="Lipzen A."/>
            <person name="Balint B."/>
            <person name="Henrissat B."/>
            <person name="Andreopoulos B."/>
            <person name="Martin F.M."/>
            <person name="Harder C.B."/>
            <person name="Rigling D."/>
            <person name="Ford K.L."/>
            <person name="Foster G.D."/>
            <person name="Pangilinan J."/>
            <person name="Papanicolaou A."/>
            <person name="Barry K."/>
            <person name="LaButti K."/>
            <person name="Viragh M."/>
            <person name="Koriabine M."/>
            <person name="Yan M."/>
            <person name="Riley R."/>
            <person name="Champramary S."/>
            <person name="Plett K.L."/>
            <person name="Tsai I.J."/>
            <person name="Slot J."/>
            <person name="Sipos G."/>
            <person name="Plett J."/>
            <person name="Nagy L.G."/>
            <person name="Grigoriev I.V."/>
        </authorList>
    </citation>
    <scope>NUCLEOTIDE SEQUENCE</scope>
    <source>
        <strain evidence="2">FPL87.14</strain>
    </source>
</reference>
<organism evidence="2 3">
    <name type="scientific">Armillaria borealis</name>
    <dbReference type="NCBI Taxonomy" id="47425"/>
    <lineage>
        <taxon>Eukaryota</taxon>
        <taxon>Fungi</taxon>
        <taxon>Dikarya</taxon>
        <taxon>Basidiomycota</taxon>
        <taxon>Agaricomycotina</taxon>
        <taxon>Agaricomycetes</taxon>
        <taxon>Agaricomycetidae</taxon>
        <taxon>Agaricales</taxon>
        <taxon>Marasmiineae</taxon>
        <taxon>Physalacriaceae</taxon>
        <taxon>Armillaria</taxon>
    </lineage>
</organism>
<keyword evidence="1" id="KW-0812">Transmembrane</keyword>
<keyword evidence="3" id="KW-1185">Reference proteome</keyword>
<sequence>MLEGLETDASESEHLNHDPLREAQIYEVNSDDRIDDNVAQGAYVGSLNYESSAQAITPISRVSLVVYILGGIVTVLVNSPLLRVFLVLGLFIYSWVCHNAGF</sequence>
<gene>
    <name evidence="2" type="ORF">EV421DRAFT_1911495</name>
</gene>
<evidence type="ECO:0000256" key="1">
    <source>
        <dbReference type="SAM" id="Phobius"/>
    </source>
</evidence>
<evidence type="ECO:0000313" key="2">
    <source>
        <dbReference type="EMBL" id="KAK0431876.1"/>
    </source>
</evidence>
<proteinExistence type="predicted"/>
<keyword evidence="1" id="KW-1133">Transmembrane helix</keyword>
<keyword evidence="1" id="KW-0472">Membrane</keyword>
<protein>
    <submittedName>
        <fullName evidence="2">Uncharacterized protein</fullName>
    </submittedName>
</protein>
<dbReference type="EMBL" id="JAUEPT010000105">
    <property type="protein sequence ID" value="KAK0431876.1"/>
    <property type="molecule type" value="Genomic_DNA"/>
</dbReference>
<accession>A0AA39IY49</accession>
<comment type="caution">
    <text evidence="2">The sequence shown here is derived from an EMBL/GenBank/DDBJ whole genome shotgun (WGS) entry which is preliminary data.</text>
</comment>
<dbReference type="Proteomes" id="UP001175226">
    <property type="component" value="Unassembled WGS sequence"/>
</dbReference>
<evidence type="ECO:0000313" key="3">
    <source>
        <dbReference type="Proteomes" id="UP001175226"/>
    </source>
</evidence>
<dbReference type="AlphaFoldDB" id="A0AA39IY49"/>
<feature type="transmembrane region" description="Helical" evidence="1">
    <location>
        <begin position="64"/>
        <end position="96"/>
    </location>
</feature>
<name>A0AA39IY49_9AGAR</name>